<dbReference type="OrthoDB" id="5418088at2759"/>
<keyword evidence="3" id="KW-1185">Reference proteome</keyword>
<dbReference type="AlphaFoldDB" id="A0A8H7WKG4"/>
<dbReference type="EMBL" id="JAFJYH010000002">
    <property type="protein sequence ID" value="KAG4426524.1"/>
    <property type="molecule type" value="Genomic_DNA"/>
</dbReference>
<accession>A0A8H7WKG4</accession>
<feature type="region of interest" description="Disordered" evidence="1">
    <location>
        <begin position="51"/>
        <end position="74"/>
    </location>
</feature>
<protein>
    <submittedName>
        <fullName evidence="2">Uncharacterized protein</fullName>
    </submittedName>
</protein>
<sequence length="74" mass="8637">MHQALETPEFQEASRERFEAPENYVVVLRVLSSAEFKGYTAWTKKVDRLQKNAKGHPDGQRPLTLHRSQDRVAW</sequence>
<dbReference type="Proteomes" id="UP000664132">
    <property type="component" value="Unassembled WGS sequence"/>
</dbReference>
<proteinExistence type="predicted"/>
<comment type="caution">
    <text evidence="2">The sequence shown here is derived from an EMBL/GenBank/DDBJ whole genome shotgun (WGS) entry which is preliminary data.</text>
</comment>
<name>A0A8H7WKG4_9HELO</name>
<reference evidence="2" key="1">
    <citation type="submission" date="2021-02" db="EMBL/GenBank/DDBJ databases">
        <title>Genome sequence Cadophora malorum strain M34.</title>
        <authorList>
            <person name="Stefanovic E."/>
            <person name="Vu D."/>
            <person name="Scully C."/>
            <person name="Dijksterhuis J."/>
            <person name="Roader J."/>
            <person name="Houbraken J."/>
        </authorList>
    </citation>
    <scope>NUCLEOTIDE SEQUENCE</scope>
    <source>
        <strain evidence="2">M34</strain>
    </source>
</reference>
<evidence type="ECO:0000313" key="3">
    <source>
        <dbReference type="Proteomes" id="UP000664132"/>
    </source>
</evidence>
<organism evidence="2 3">
    <name type="scientific">Cadophora malorum</name>
    <dbReference type="NCBI Taxonomy" id="108018"/>
    <lineage>
        <taxon>Eukaryota</taxon>
        <taxon>Fungi</taxon>
        <taxon>Dikarya</taxon>
        <taxon>Ascomycota</taxon>
        <taxon>Pezizomycotina</taxon>
        <taxon>Leotiomycetes</taxon>
        <taxon>Helotiales</taxon>
        <taxon>Ploettnerulaceae</taxon>
        <taxon>Cadophora</taxon>
    </lineage>
</organism>
<evidence type="ECO:0000256" key="1">
    <source>
        <dbReference type="SAM" id="MobiDB-lite"/>
    </source>
</evidence>
<evidence type="ECO:0000313" key="2">
    <source>
        <dbReference type="EMBL" id="KAG4426524.1"/>
    </source>
</evidence>
<gene>
    <name evidence="2" type="ORF">IFR04_000406</name>
</gene>